<dbReference type="STRING" id="329884.A0A4U0XPU9"/>
<feature type="compositionally biased region" description="Basic and acidic residues" evidence="3">
    <location>
        <begin position="901"/>
        <end position="926"/>
    </location>
</feature>
<keyword evidence="1 2" id="KW-0728">SH3 domain</keyword>
<dbReference type="GO" id="GO:0030950">
    <property type="term" value="P:establishment or maintenance of actin cytoskeleton polarity"/>
    <property type="evidence" value="ECO:0007669"/>
    <property type="project" value="TreeGrafter"/>
</dbReference>
<dbReference type="EMBL" id="NAJQ01000088">
    <property type="protein sequence ID" value="TKA79512.1"/>
    <property type="molecule type" value="Genomic_DNA"/>
</dbReference>
<feature type="compositionally biased region" description="Polar residues" evidence="3">
    <location>
        <begin position="1174"/>
        <end position="1189"/>
    </location>
</feature>
<dbReference type="SMART" id="SM00326">
    <property type="entry name" value="SH3"/>
    <property type="match status" value="1"/>
</dbReference>
<dbReference type="PROSITE" id="PS50002">
    <property type="entry name" value="SH3"/>
    <property type="match status" value="1"/>
</dbReference>
<keyword evidence="6" id="KW-1185">Reference proteome</keyword>
<evidence type="ECO:0000259" key="4">
    <source>
        <dbReference type="PROSITE" id="PS50002"/>
    </source>
</evidence>
<feature type="compositionally biased region" description="Basic and acidic residues" evidence="3">
    <location>
        <begin position="395"/>
        <end position="406"/>
    </location>
</feature>
<dbReference type="InterPro" id="IPR053039">
    <property type="entry name" value="Polarity_Bud-Selection_Reg"/>
</dbReference>
<dbReference type="InterPro" id="IPR036028">
    <property type="entry name" value="SH3-like_dom_sf"/>
</dbReference>
<evidence type="ECO:0000256" key="1">
    <source>
        <dbReference type="ARBA" id="ARBA00022443"/>
    </source>
</evidence>
<dbReference type="Proteomes" id="UP000309340">
    <property type="component" value="Unassembled WGS sequence"/>
</dbReference>
<dbReference type="PANTHER" id="PTHR47775:SF1">
    <property type="entry name" value="BUD SITE SELECTION PROTEIN 14"/>
    <property type="match status" value="1"/>
</dbReference>
<dbReference type="OrthoDB" id="196165at2759"/>
<reference evidence="5 6" key="1">
    <citation type="submission" date="2017-03" db="EMBL/GenBank/DDBJ databases">
        <title>Genomes of endolithic fungi from Antarctica.</title>
        <authorList>
            <person name="Coleine C."/>
            <person name="Masonjones S."/>
            <person name="Stajich J.E."/>
        </authorList>
    </citation>
    <scope>NUCLEOTIDE SEQUENCE [LARGE SCALE GENOMIC DNA]</scope>
    <source>
        <strain evidence="5 6">CCFEE 5184</strain>
    </source>
</reference>
<gene>
    <name evidence="5" type="ORF">B0A55_02438</name>
</gene>
<feature type="compositionally biased region" description="Basic and acidic residues" evidence="3">
    <location>
        <begin position="1006"/>
        <end position="1016"/>
    </location>
</feature>
<feature type="compositionally biased region" description="Polar residues" evidence="3">
    <location>
        <begin position="853"/>
        <end position="863"/>
    </location>
</feature>
<feature type="compositionally biased region" description="Acidic residues" evidence="3">
    <location>
        <begin position="1061"/>
        <end position="1071"/>
    </location>
</feature>
<dbReference type="Pfam" id="PF08450">
    <property type="entry name" value="SGL"/>
    <property type="match status" value="1"/>
</dbReference>
<name>A0A4U0XPU9_9PEZI</name>
<proteinExistence type="predicted"/>
<accession>A0A4U0XPU9</accession>
<feature type="compositionally biased region" description="Acidic residues" evidence="3">
    <location>
        <begin position="1126"/>
        <end position="1135"/>
    </location>
</feature>
<dbReference type="Gene3D" id="2.120.10.30">
    <property type="entry name" value="TolB, C-terminal domain"/>
    <property type="match status" value="1"/>
</dbReference>
<dbReference type="Gene3D" id="2.30.30.40">
    <property type="entry name" value="SH3 Domains"/>
    <property type="match status" value="1"/>
</dbReference>
<dbReference type="GO" id="GO:0008104">
    <property type="term" value="P:intracellular protein localization"/>
    <property type="evidence" value="ECO:0007669"/>
    <property type="project" value="TreeGrafter"/>
</dbReference>
<protein>
    <recommendedName>
        <fullName evidence="4">SH3 domain-containing protein</fullName>
    </recommendedName>
</protein>
<evidence type="ECO:0000313" key="5">
    <source>
        <dbReference type="EMBL" id="TKA79512.1"/>
    </source>
</evidence>
<feature type="compositionally biased region" description="Polar residues" evidence="3">
    <location>
        <begin position="1033"/>
        <end position="1043"/>
    </location>
</feature>
<feature type="compositionally biased region" description="Low complexity" evidence="3">
    <location>
        <begin position="1203"/>
        <end position="1213"/>
    </location>
</feature>
<sequence>MVNITHVDLLSLATSIPYAQQLQSIANASTEQISFISYNNSFVTDILGPNVSQQLVAHTDWVAFHEAGIYNIATGKLYATSNWNGSFDDPINVTAIDIHNGNTIESIRYEHLAEANGGAAFYPVGSPANSSAGQQIVFCDEGDFTNPAQLVLVDPATNSSRVLLNSFLGRNFTSINDIEQHYHTGDLWFTDVPYGYWQYFRPPPVIRYQVYRFEPKTGVVQVVADGFNAPNGIEFSPDFKHVYVTDTGSHTYPNKDNLTDPATIYRFDITDDGKRLHNRQVFAYSDVGFPDGIHTDTQGNVFSGWNPEGVLLGKFAVANGGVNNFAFVPDGLYIFNAQNLFKVTIKAEGRTVKRDFGLEPDHTLQIGSQNGWRMSRKSSMARPGMVRADTLDLQDEHNPSASEHQKHPTQNGLAPHQASEVHHVIRERHSEEQSLADAWNIAGSLTDEPGAIDEAQANNQQTQGQASNGTHQDGEEGGEGGESETEGDDDMMDRISSSPSIDDGGTPIDERLRVSPLSQSREYSTERRMSKHHHVGRYGRFRETGLDEDFGMDDIGDERAMVGTRSCPEDDDENHDDDAEDAFLNLDPRFIDVGWGGECLRESEDIDFEFVYALHTFVATVEGQANATKGDTMVLLDDSNSYWWLVRVVKDASIGYLPAEHIETPTERLARLNKHRNIDLSATMLSDNSEKSRNPLNKVLRRRNAKTVQFAAPTYVEASDYDYSSDEEEQAMIDPYRTTAATAAPVEEPQQTVLTEEAAVVEPKAEDGEERVGTPTRGSFDREQAATHTPSIDEPQLSPKLIDKTEAAPLKSKKGRNRDSFLKDETETRKITLTPGLLREDSVSLKSVSSESTRNGSTENLVKTASPPEQVGKKDSKDKKKEKPKGGMLSGLFKSKKKEKKTRDDVGAESDVEKPSLEIKRAESPRGRPPVTNGSSSPLEKGRAGLAAAGMDVQATAAPTKGKLHKQPPSLTSSPVRETAKQSGPYLAELQGSEVAHEMATGQEAKFTDAARRPEDEVGQQQQQREGEGALSSIKNMLSPTSDADSKPQKAKRTKQRRELDDFDSADEEGDSPNPFVEQEELQQRRVSEEDGGEAKERLSESPVEITPGTFMNMHGTEIVHIPTPGDDDEEDDPMESLTSSPSIVEHPSEPAEDARGEDEMQEEDDEPTPRAIASQSPQPSTGTGTTDVTPKPNVLPTRELSGDSSTNTTDSSQPLPPIIYPATPSINQLAWSDSSLRSWLDDGTEVRDMLTMIHAKADHVEPVAADHPMMAGLYVEQRKGVDKMMGELDGLLSGYLNRKGIALG</sequence>
<dbReference type="FunFam" id="2.30.30.40:FF:000035">
    <property type="entry name" value="SH3 domain containing protein"/>
    <property type="match status" value="1"/>
</dbReference>
<feature type="compositionally biased region" description="Basic and acidic residues" evidence="3">
    <location>
        <begin position="763"/>
        <end position="772"/>
    </location>
</feature>
<evidence type="ECO:0000256" key="2">
    <source>
        <dbReference type="PROSITE-ProRule" id="PRU00192"/>
    </source>
</evidence>
<feature type="compositionally biased region" description="Basic and acidic residues" evidence="3">
    <location>
        <begin position="871"/>
        <end position="885"/>
    </location>
</feature>
<dbReference type="InterPro" id="IPR013658">
    <property type="entry name" value="SGL"/>
</dbReference>
<comment type="caution">
    <text evidence="5">The sequence shown here is derived from an EMBL/GenBank/DDBJ whole genome shotgun (WGS) entry which is preliminary data.</text>
</comment>
<dbReference type="SUPFAM" id="SSF50044">
    <property type="entry name" value="SH3-domain"/>
    <property type="match status" value="1"/>
</dbReference>
<feature type="region of interest" description="Disordered" evidence="3">
    <location>
        <begin position="395"/>
        <end position="419"/>
    </location>
</feature>
<dbReference type="PANTHER" id="PTHR47775">
    <property type="entry name" value="BUD SITE SELECTION PROTEIN 14"/>
    <property type="match status" value="1"/>
</dbReference>
<feature type="compositionally biased region" description="Basic and acidic residues" evidence="3">
    <location>
        <begin position="1082"/>
        <end position="1100"/>
    </location>
</feature>
<dbReference type="GO" id="GO:0051286">
    <property type="term" value="C:cell tip"/>
    <property type="evidence" value="ECO:0007669"/>
    <property type="project" value="TreeGrafter"/>
</dbReference>
<dbReference type="InterPro" id="IPR001452">
    <property type="entry name" value="SH3_domain"/>
</dbReference>
<dbReference type="InterPro" id="IPR011042">
    <property type="entry name" value="6-blade_b-propeller_TolB-like"/>
</dbReference>
<evidence type="ECO:0000256" key="3">
    <source>
        <dbReference type="SAM" id="MobiDB-lite"/>
    </source>
</evidence>
<evidence type="ECO:0000313" key="6">
    <source>
        <dbReference type="Proteomes" id="UP000309340"/>
    </source>
</evidence>
<dbReference type="SUPFAM" id="SSF63829">
    <property type="entry name" value="Calcium-dependent phosphotriesterase"/>
    <property type="match status" value="1"/>
</dbReference>
<feature type="region of interest" description="Disordered" evidence="3">
    <location>
        <begin position="761"/>
        <end position="1218"/>
    </location>
</feature>
<dbReference type="GO" id="GO:0015630">
    <property type="term" value="C:microtubule cytoskeleton"/>
    <property type="evidence" value="ECO:0007669"/>
    <property type="project" value="TreeGrafter"/>
</dbReference>
<feature type="region of interest" description="Disordered" evidence="3">
    <location>
        <begin position="459"/>
        <end position="533"/>
    </location>
</feature>
<feature type="compositionally biased region" description="Basic and acidic residues" evidence="3">
    <location>
        <begin position="1147"/>
        <end position="1159"/>
    </location>
</feature>
<feature type="compositionally biased region" description="Acidic residues" evidence="3">
    <location>
        <begin position="475"/>
        <end position="491"/>
    </location>
</feature>
<feature type="domain" description="SH3" evidence="4">
    <location>
        <begin position="606"/>
        <end position="667"/>
    </location>
</feature>
<feature type="compositionally biased region" description="Low complexity" evidence="3">
    <location>
        <begin position="459"/>
        <end position="470"/>
    </location>
</feature>
<organism evidence="5 6">
    <name type="scientific">Friedmanniomyces simplex</name>
    <dbReference type="NCBI Taxonomy" id="329884"/>
    <lineage>
        <taxon>Eukaryota</taxon>
        <taxon>Fungi</taxon>
        <taxon>Dikarya</taxon>
        <taxon>Ascomycota</taxon>
        <taxon>Pezizomycotina</taxon>
        <taxon>Dothideomycetes</taxon>
        <taxon>Dothideomycetidae</taxon>
        <taxon>Mycosphaerellales</taxon>
        <taxon>Teratosphaeriaceae</taxon>
        <taxon>Friedmanniomyces</taxon>
    </lineage>
</organism>
<feature type="compositionally biased region" description="Basic and acidic residues" evidence="3">
    <location>
        <begin position="817"/>
        <end position="830"/>
    </location>
</feature>